<dbReference type="EMBL" id="OW152817">
    <property type="protein sequence ID" value="CAH2068138.1"/>
    <property type="molecule type" value="Genomic_DNA"/>
</dbReference>
<proteinExistence type="predicted"/>
<keyword evidence="4" id="KW-1185">Reference proteome</keyword>
<dbReference type="InterPro" id="IPR027417">
    <property type="entry name" value="P-loop_NTPase"/>
</dbReference>
<protein>
    <recommendedName>
        <fullName evidence="5">ADP-ribosylation factor-like protein 16</fullName>
    </recommendedName>
</protein>
<feature type="non-terminal residue" evidence="3">
    <location>
        <position position="226"/>
    </location>
</feature>
<dbReference type="Gene3D" id="3.40.50.300">
    <property type="entry name" value="P-loop containing nucleotide triphosphate hydrolases"/>
    <property type="match status" value="1"/>
</dbReference>
<evidence type="ECO:0000256" key="2">
    <source>
        <dbReference type="ARBA" id="ARBA00023134"/>
    </source>
</evidence>
<dbReference type="SUPFAM" id="SSF52540">
    <property type="entry name" value="P-loop containing nucleoside triphosphate hydrolases"/>
    <property type="match status" value="1"/>
</dbReference>
<keyword evidence="1" id="KW-0547">Nucleotide-binding</keyword>
<evidence type="ECO:0008006" key="5">
    <source>
        <dbReference type="Google" id="ProtNLM"/>
    </source>
</evidence>
<dbReference type="Proteomes" id="UP000837857">
    <property type="component" value="Chromosome 5"/>
</dbReference>
<reference evidence="3" key="1">
    <citation type="submission" date="2022-03" db="EMBL/GenBank/DDBJ databases">
        <authorList>
            <person name="Martin H S."/>
        </authorList>
    </citation>
    <scope>NUCLEOTIDE SEQUENCE</scope>
</reference>
<dbReference type="InterPro" id="IPR006689">
    <property type="entry name" value="Small_GTPase_ARF/SAR"/>
</dbReference>
<evidence type="ECO:0000313" key="3">
    <source>
        <dbReference type="EMBL" id="CAH2068138.1"/>
    </source>
</evidence>
<dbReference type="PANTHER" id="PTHR46688">
    <property type="entry name" value="ADP-RIBOSYLATION FACTOR-LIKE PROTEIN 16"/>
    <property type="match status" value="1"/>
</dbReference>
<dbReference type="PANTHER" id="PTHR46688:SF1">
    <property type="entry name" value="ADP-RIBOSYLATION FACTOR-LIKE PROTEIN 16"/>
    <property type="match status" value="1"/>
</dbReference>
<sequence>MARRGPLRGKAARGSLRKGANANSHPAYYLLIVEKQWRALAGTVMDDIEKKIPVLCVGPKGSGKTTLLKKLQEAEGIDYTYSPVPTIGTNIYDINYVNKQGKKQVVSIREIGGEMVTLWSNYLDGIEKVIFVIDTSNLCQISAAAVMLYTLLAEPRLRRSKFLLVLSKMDASYRQMRNEALLMLQHQRLRSELHNAPALLEAAPLTGMGLDALRAFLGDARKADAT</sequence>
<name>A0ABN8IV81_9NEOP</name>
<organism evidence="3 4">
    <name type="scientific">Iphiclides podalirius</name>
    <name type="common">scarce swallowtail</name>
    <dbReference type="NCBI Taxonomy" id="110791"/>
    <lineage>
        <taxon>Eukaryota</taxon>
        <taxon>Metazoa</taxon>
        <taxon>Ecdysozoa</taxon>
        <taxon>Arthropoda</taxon>
        <taxon>Hexapoda</taxon>
        <taxon>Insecta</taxon>
        <taxon>Pterygota</taxon>
        <taxon>Neoptera</taxon>
        <taxon>Endopterygota</taxon>
        <taxon>Lepidoptera</taxon>
        <taxon>Glossata</taxon>
        <taxon>Ditrysia</taxon>
        <taxon>Papilionoidea</taxon>
        <taxon>Papilionidae</taxon>
        <taxon>Papilioninae</taxon>
        <taxon>Iphiclides</taxon>
    </lineage>
</organism>
<evidence type="ECO:0000256" key="1">
    <source>
        <dbReference type="ARBA" id="ARBA00022741"/>
    </source>
</evidence>
<keyword evidence="2" id="KW-0342">GTP-binding</keyword>
<gene>
    <name evidence="3" type="ORF">IPOD504_LOCUS14069</name>
</gene>
<evidence type="ECO:0000313" key="4">
    <source>
        <dbReference type="Proteomes" id="UP000837857"/>
    </source>
</evidence>
<dbReference type="SMART" id="SM00177">
    <property type="entry name" value="ARF"/>
    <property type="match status" value="1"/>
</dbReference>
<dbReference type="Pfam" id="PF00025">
    <property type="entry name" value="Arf"/>
    <property type="match status" value="1"/>
</dbReference>
<accession>A0ABN8IV81</accession>